<dbReference type="KEGG" id="ote:Oter_1939"/>
<name>B1ZY23_OPITP</name>
<proteinExistence type="predicted"/>
<dbReference type="EMBL" id="CP001032">
    <property type="protein sequence ID" value="ACB75222.1"/>
    <property type="molecule type" value="Genomic_DNA"/>
</dbReference>
<dbReference type="AlphaFoldDB" id="B1ZY23"/>
<dbReference type="HOGENOM" id="CLU_185169_1_1_0"/>
<reference evidence="2 3" key="1">
    <citation type="journal article" date="2011" name="J. Bacteriol.">
        <title>Genome sequence of the verrucomicrobium Opitutus terrae PB90-1, an abundant inhabitant of rice paddy soil ecosystems.</title>
        <authorList>
            <person name="van Passel M.W."/>
            <person name="Kant R."/>
            <person name="Palva A."/>
            <person name="Copeland A."/>
            <person name="Lucas S."/>
            <person name="Lapidus A."/>
            <person name="Glavina del Rio T."/>
            <person name="Pitluck S."/>
            <person name="Goltsman E."/>
            <person name="Clum A."/>
            <person name="Sun H."/>
            <person name="Schmutz J."/>
            <person name="Larimer F.W."/>
            <person name="Land M.L."/>
            <person name="Hauser L."/>
            <person name="Kyrpides N."/>
            <person name="Mikhailova N."/>
            <person name="Richardson P.P."/>
            <person name="Janssen P.H."/>
            <person name="de Vos W.M."/>
            <person name="Smidt H."/>
        </authorList>
    </citation>
    <scope>NUCLEOTIDE SEQUENCE [LARGE SCALE GENOMIC DNA]</scope>
    <source>
        <strain evidence="3">DSM 11246 / JCM 15787 / PB90-1</strain>
    </source>
</reference>
<evidence type="ECO:0000256" key="1">
    <source>
        <dbReference type="SAM" id="MobiDB-lite"/>
    </source>
</evidence>
<dbReference type="InterPro" id="IPR013406">
    <property type="entry name" value="CHP02574_addiction_mod"/>
</dbReference>
<dbReference type="STRING" id="452637.Oter_1939"/>
<dbReference type="NCBIfam" id="TIGR02574">
    <property type="entry name" value="stabl_TIGR02574"/>
    <property type="match status" value="1"/>
</dbReference>
<feature type="region of interest" description="Disordered" evidence="1">
    <location>
        <begin position="64"/>
        <end position="86"/>
    </location>
</feature>
<sequence>MNCVSEGDGQISRLMNPAIESELRALSPAERILLVEEIWDRIAAEPESVPVSASHRVELDRRLDSLEKNPDQGRPWDEVRDELRRR</sequence>
<dbReference type="eggNOG" id="ENOG5033AKF">
    <property type="taxonomic scope" value="Bacteria"/>
</dbReference>
<gene>
    <name evidence="2" type="ordered locus">Oter_1939</name>
</gene>
<dbReference type="Pfam" id="PF09720">
    <property type="entry name" value="Unstab_antitox"/>
    <property type="match status" value="1"/>
</dbReference>
<dbReference type="Proteomes" id="UP000007013">
    <property type="component" value="Chromosome"/>
</dbReference>
<evidence type="ECO:0000313" key="3">
    <source>
        <dbReference type="Proteomes" id="UP000007013"/>
    </source>
</evidence>
<protein>
    <submittedName>
        <fullName evidence="2">Addiction module component, TIGR02574 family</fullName>
    </submittedName>
</protein>
<organism evidence="2 3">
    <name type="scientific">Opitutus terrae (strain DSM 11246 / JCM 15787 / PB90-1)</name>
    <dbReference type="NCBI Taxonomy" id="452637"/>
    <lineage>
        <taxon>Bacteria</taxon>
        <taxon>Pseudomonadati</taxon>
        <taxon>Verrucomicrobiota</taxon>
        <taxon>Opitutia</taxon>
        <taxon>Opitutales</taxon>
        <taxon>Opitutaceae</taxon>
        <taxon>Opitutus</taxon>
    </lineage>
</organism>
<evidence type="ECO:0000313" key="2">
    <source>
        <dbReference type="EMBL" id="ACB75222.1"/>
    </source>
</evidence>
<accession>B1ZY23</accession>
<keyword evidence="3" id="KW-1185">Reference proteome</keyword>